<feature type="region of interest" description="Disordered" evidence="1">
    <location>
        <begin position="34"/>
        <end position="92"/>
    </location>
</feature>
<evidence type="ECO:0000313" key="3">
    <source>
        <dbReference type="Proteomes" id="UP000314294"/>
    </source>
</evidence>
<feature type="region of interest" description="Disordered" evidence="1">
    <location>
        <begin position="111"/>
        <end position="132"/>
    </location>
</feature>
<reference evidence="2 3" key="1">
    <citation type="submission" date="2019-03" db="EMBL/GenBank/DDBJ databases">
        <title>First draft genome of Liparis tanakae, snailfish: a comprehensive survey of snailfish specific genes.</title>
        <authorList>
            <person name="Kim W."/>
            <person name="Song I."/>
            <person name="Jeong J.-H."/>
            <person name="Kim D."/>
            <person name="Kim S."/>
            <person name="Ryu S."/>
            <person name="Song J.Y."/>
            <person name="Lee S.K."/>
        </authorList>
    </citation>
    <scope>NUCLEOTIDE SEQUENCE [LARGE SCALE GENOMIC DNA]</scope>
    <source>
        <tissue evidence="2">Muscle</tissue>
    </source>
</reference>
<dbReference type="AlphaFoldDB" id="A0A4Z2H2F5"/>
<keyword evidence="3" id="KW-1185">Reference proteome</keyword>
<sequence length="152" mass="16395">MDAHTHPPHPSRPVDALVQAETGSGAATDLLGLYLREPDRTGSSEQRCLSRKRPGDEGDTHLLPPLPRDPWDAAWTDHEGADGTSLSLTSRSEDSHLLSLEPLWAFSTSQSLSATQARGPVPPPGAGGAGHTRWTLHESQRQVIMNPKASWV</sequence>
<protein>
    <submittedName>
        <fullName evidence="2">Uncharacterized protein</fullName>
    </submittedName>
</protein>
<feature type="compositionally biased region" description="Basic and acidic residues" evidence="1">
    <location>
        <begin position="69"/>
        <end position="81"/>
    </location>
</feature>
<organism evidence="2 3">
    <name type="scientific">Liparis tanakae</name>
    <name type="common">Tanaka's snailfish</name>
    <dbReference type="NCBI Taxonomy" id="230148"/>
    <lineage>
        <taxon>Eukaryota</taxon>
        <taxon>Metazoa</taxon>
        <taxon>Chordata</taxon>
        <taxon>Craniata</taxon>
        <taxon>Vertebrata</taxon>
        <taxon>Euteleostomi</taxon>
        <taxon>Actinopterygii</taxon>
        <taxon>Neopterygii</taxon>
        <taxon>Teleostei</taxon>
        <taxon>Neoteleostei</taxon>
        <taxon>Acanthomorphata</taxon>
        <taxon>Eupercaria</taxon>
        <taxon>Perciformes</taxon>
        <taxon>Cottioidei</taxon>
        <taxon>Cottales</taxon>
        <taxon>Liparidae</taxon>
        <taxon>Liparis</taxon>
    </lineage>
</organism>
<dbReference type="Proteomes" id="UP000314294">
    <property type="component" value="Unassembled WGS sequence"/>
</dbReference>
<comment type="caution">
    <text evidence="2">The sequence shown here is derived from an EMBL/GenBank/DDBJ whole genome shotgun (WGS) entry which is preliminary data.</text>
</comment>
<evidence type="ECO:0000313" key="2">
    <source>
        <dbReference type="EMBL" id="TNN59761.1"/>
    </source>
</evidence>
<gene>
    <name evidence="2" type="ORF">EYF80_030034</name>
</gene>
<accession>A0A4Z2H2F5</accession>
<dbReference type="EMBL" id="SRLO01000349">
    <property type="protein sequence ID" value="TNN59761.1"/>
    <property type="molecule type" value="Genomic_DNA"/>
</dbReference>
<evidence type="ECO:0000256" key="1">
    <source>
        <dbReference type="SAM" id="MobiDB-lite"/>
    </source>
</evidence>
<proteinExistence type="predicted"/>
<name>A0A4Z2H2F5_9TELE</name>